<dbReference type="PANTHER" id="PTHR31793">
    <property type="entry name" value="4-HYDROXYBENZOYL-COA THIOESTERASE FAMILY MEMBER"/>
    <property type="match status" value="1"/>
</dbReference>
<protein>
    <submittedName>
        <fullName evidence="3">Acyl-CoA thioesterase</fullName>
    </submittedName>
</protein>
<evidence type="ECO:0000256" key="1">
    <source>
        <dbReference type="ARBA" id="ARBA00005953"/>
    </source>
</evidence>
<dbReference type="RefSeq" id="WP_215626779.1">
    <property type="nucleotide sequence ID" value="NZ_CP067089.2"/>
</dbReference>
<evidence type="ECO:0000313" key="3">
    <source>
        <dbReference type="EMBL" id="QQO09476.1"/>
    </source>
</evidence>
<sequence length="133" mass="15816">MYATTVTPRFGDVDGLGHINNTVLGNWFELARNPIFRIFRPDLNLSHETWPLIMARTEYDFTDQLFFQYDVEIRTWIYRIGTKSFTTYHEAWQEGRLCVKGKAVVVHFDFLKNKTTPIPEDKRKLLEEHLFTE</sequence>
<dbReference type="Proteomes" id="UP000595917">
    <property type="component" value="Chromosome"/>
</dbReference>
<dbReference type="KEGG" id="bhc:JFL75_00705"/>
<organism evidence="3 4">
    <name type="scientific">Breznakiella homolactica</name>
    <dbReference type="NCBI Taxonomy" id="2798577"/>
    <lineage>
        <taxon>Bacteria</taxon>
        <taxon>Pseudomonadati</taxon>
        <taxon>Spirochaetota</taxon>
        <taxon>Spirochaetia</taxon>
        <taxon>Spirochaetales</taxon>
        <taxon>Breznakiellaceae</taxon>
        <taxon>Breznakiella</taxon>
    </lineage>
</organism>
<gene>
    <name evidence="3" type="ORF">JFL75_00705</name>
</gene>
<dbReference type="Gene3D" id="3.10.129.10">
    <property type="entry name" value="Hotdog Thioesterase"/>
    <property type="match status" value="1"/>
</dbReference>
<dbReference type="GO" id="GO:0047617">
    <property type="term" value="F:fatty acyl-CoA hydrolase activity"/>
    <property type="evidence" value="ECO:0007669"/>
    <property type="project" value="TreeGrafter"/>
</dbReference>
<dbReference type="AlphaFoldDB" id="A0A7T7XNB6"/>
<dbReference type="SUPFAM" id="SSF54637">
    <property type="entry name" value="Thioesterase/thiol ester dehydrase-isomerase"/>
    <property type="match status" value="1"/>
</dbReference>
<dbReference type="InterPro" id="IPR050563">
    <property type="entry name" value="4-hydroxybenzoyl-CoA_TE"/>
</dbReference>
<evidence type="ECO:0000313" key="4">
    <source>
        <dbReference type="Proteomes" id="UP000595917"/>
    </source>
</evidence>
<dbReference type="PANTHER" id="PTHR31793:SF27">
    <property type="entry name" value="NOVEL THIOESTERASE SUPERFAMILY DOMAIN AND SAPOSIN A-TYPE DOMAIN CONTAINING PROTEIN (0610012H03RIK)"/>
    <property type="match status" value="1"/>
</dbReference>
<evidence type="ECO:0000256" key="2">
    <source>
        <dbReference type="ARBA" id="ARBA00022801"/>
    </source>
</evidence>
<comment type="similarity">
    <text evidence="1">Belongs to the 4-hydroxybenzoyl-CoA thioesterase family.</text>
</comment>
<reference evidence="3" key="1">
    <citation type="submission" date="2021-01" db="EMBL/GenBank/DDBJ databases">
        <title>Description of Breznakiella homolactica.</title>
        <authorList>
            <person name="Song Y."/>
            <person name="Brune A."/>
        </authorList>
    </citation>
    <scope>NUCLEOTIDE SEQUENCE</scope>
    <source>
        <strain evidence="3">RmG30</strain>
    </source>
</reference>
<keyword evidence="4" id="KW-1185">Reference proteome</keyword>
<accession>A0A7T7XNB6</accession>
<name>A0A7T7XNB6_9SPIR</name>
<dbReference type="InterPro" id="IPR029069">
    <property type="entry name" value="HotDog_dom_sf"/>
</dbReference>
<dbReference type="EMBL" id="CP067089">
    <property type="protein sequence ID" value="QQO09476.1"/>
    <property type="molecule type" value="Genomic_DNA"/>
</dbReference>
<dbReference type="Pfam" id="PF13279">
    <property type="entry name" value="4HBT_2"/>
    <property type="match status" value="1"/>
</dbReference>
<proteinExistence type="inferred from homology"/>
<dbReference type="CDD" id="cd00586">
    <property type="entry name" value="4HBT"/>
    <property type="match status" value="1"/>
</dbReference>
<keyword evidence="2" id="KW-0378">Hydrolase</keyword>